<keyword evidence="1" id="KW-0433">Leucine-rich repeat</keyword>
<comment type="caution">
    <text evidence="4">The sequence shown here is derived from an EMBL/GenBank/DDBJ whole genome shotgun (WGS) entry which is preliminary data.</text>
</comment>
<proteinExistence type="predicted"/>
<evidence type="ECO:0008006" key="6">
    <source>
        <dbReference type="Google" id="ProtNLM"/>
    </source>
</evidence>
<dbReference type="PANTHER" id="PTHR45712:SF22">
    <property type="entry name" value="INSULIN-LIKE GROWTH FACTOR-BINDING PROTEIN COMPLEX ACID LABILE SUBUNIT"/>
    <property type="match status" value="1"/>
</dbReference>
<evidence type="ECO:0000256" key="2">
    <source>
        <dbReference type="ARBA" id="ARBA00022737"/>
    </source>
</evidence>
<dbReference type="GO" id="GO:0005615">
    <property type="term" value="C:extracellular space"/>
    <property type="evidence" value="ECO:0007669"/>
    <property type="project" value="TreeGrafter"/>
</dbReference>
<feature type="coiled-coil region" evidence="3">
    <location>
        <begin position="195"/>
        <end position="236"/>
    </location>
</feature>
<reference evidence="4" key="1">
    <citation type="submission" date="2021-03" db="EMBL/GenBank/DDBJ databases">
        <title>Chromosome level genome of the anhydrobiotic midge Polypedilum vanderplanki.</title>
        <authorList>
            <person name="Yoshida Y."/>
            <person name="Kikawada T."/>
            <person name="Gusev O."/>
        </authorList>
    </citation>
    <scope>NUCLEOTIDE SEQUENCE</scope>
    <source>
        <strain evidence="4">NIAS01</strain>
        <tissue evidence="4">Whole body or cell culture</tissue>
    </source>
</reference>
<keyword evidence="3" id="KW-0175">Coiled coil</keyword>
<organism evidence="4 5">
    <name type="scientific">Polypedilum vanderplanki</name>
    <name type="common">Sleeping chironomid midge</name>
    <dbReference type="NCBI Taxonomy" id="319348"/>
    <lineage>
        <taxon>Eukaryota</taxon>
        <taxon>Metazoa</taxon>
        <taxon>Ecdysozoa</taxon>
        <taxon>Arthropoda</taxon>
        <taxon>Hexapoda</taxon>
        <taxon>Insecta</taxon>
        <taxon>Pterygota</taxon>
        <taxon>Neoptera</taxon>
        <taxon>Endopterygota</taxon>
        <taxon>Diptera</taxon>
        <taxon>Nematocera</taxon>
        <taxon>Chironomoidea</taxon>
        <taxon>Chironomidae</taxon>
        <taxon>Chironominae</taxon>
        <taxon>Polypedilum</taxon>
        <taxon>Polypedilum</taxon>
    </lineage>
</organism>
<dbReference type="Gene3D" id="3.80.10.10">
    <property type="entry name" value="Ribonuclease Inhibitor"/>
    <property type="match status" value="1"/>
</dbReference>
<dbReference type="AlphaFoldDB" id="A0A9J6C573"/>
<name>A0A9J6C573_POLVA</name>
<dbReference type="EMBL" id="JADBJN010000002">
    <property type="protein sequence ID" value="KAG5677332.1"/>
    <property type="molecule type" value="Genomic_DNA"/>
</dbReference>
<accession>A0A9J6C573</accession>
<protein>
    <recommendedName>
        <fullName evidence="6">Leucine-rich repeat protein</fullName>
    </recommendedName>
</protein>
<dbReference type="InterPro" id="IPR032675">
    <property type="entry name" value="LRR_dom_sf"/>
</dbReference>
<evidence type="ECO:0000313" key="4">
    <source>
        <dbReference type="EMBL" id="KAG5677332.1"/>
    </source>
</evidence>
<dbReference type="Proteomes" id="UP001107558">
    <property type="component" value="Chromosome 2"/>
</dbReference>
<evidence type="ECO:0000256" key="1">
    <source>
        <dbReference type="ARBA" id="ARBA00022614"/>
    </source>
</evidence>
<evidence type="ECO:0000313" key="5">
    <source>
        <dbReference type="Proteomes" id="UP001107558"/>
    </source>
</evidence>
<dbReference type="PANTHER" id="PTHR45712">
    <property type="entry name" value="AGAP008170-PA"/>
    <property type="match status" value="1"/>
</dbReference>
<dbReference type="OrthoDB" id="676979at2759"/>
<evidence type="ECO:0000256" key="3">
    <source>
        <dbReference type="SAM" id="Coils"/>
    </source>
</evidence>
<keyword evidence="2" id="KW-0677">Repeat</keyword>
<gene>
    <name evidence="4" type="ORF">PVAND_007100</name>
</gene>
<dbReference type="SUPFAM" id="SSF52058">
    <property type="entry name" value="L domain-like"/>
    <property type="match status" value="1"/>
</dbReference>
<sequence>MKVICTYKHINFYFSKTKSPAGYTCKVQEIKEIDKDEIELIGKHDELSMTNRDVIGVIIDRQPELKKFPRGFAKVFPNIRYMQINRCSITTLTCEDFKDLGHLQGLWMSENSIEQLPNNLFVNVQGIQYLSFYRNKLKYIGEHLLTPLKNLKAANFEGNTCINVSYKDENINELQKLKDEIKAKCVYSTENYSSNSNLLNRVTTMEQEIKRLQNDNREKDARIKQLENDIIKIKMAFNLN</sequence>
<dbReference type="InterPro" id="IPR050333">
    <property type="entry name" value="SLRP"/>
</dbReference>
<dbReference type="Gene3D" id="1.20.5.340">
    <property type="match status" value="1"/>
</dbReference>
<keyword evidence="5" id="KW-1185">Reference proteome</keyword>